<dbReference type="STRING" id="298654.FraEuI1c_5357"/>
<dbReference type="PANTHER" id="PTHR43476">
    <property type="entry name" value="3-(3-HYDROXY-PHENYL)PROPIONATE/3-HYDROXYCINNAMIC ACID HYDROXYLASE"/>
    <property type="match status" value="1"/>
</dbReference>
<evidence type="ECO:0000313" key="3">
    <source>
        <dbReference type="EMBL" id="ADP83345.1"/>
    </source>
</evidence>
<dbReference type="EMBL" id="CP002299">
    <property type="protein sequence ID" value="ADP83345.1"/>
    <property type="molecule type" value="Genomic_DNA"/>
</dbReference>
<gene>
    <name evidence="3" type="ordered locus">FraEuI1c_5357</name>
</gene>
<organism evidence="3 4">
    <name type="scientific">Pseudofrankia inefficax (strain DSM 45817 / CECT 9037 / DDB 130130 / EuI1c)</name>
    <name type="common">Frankia inefficax</name>
    <dbReference type="NCBI Taxonomy" id="298654"/>
    <lineage>
        <taxon>Bacteria</taxon>
        <taxon>Bacillati</taxon>
        <taxon>Actinomycetota</taxon>
        <taxon>Actinomycetes</taxon>
        <taxon>Frankiales</taxon>
        <taxon>Frankiaceae</taxon>
        <taxon>Pseudofrankia</taxon>
    </lineage>
</organism>
<dbReference type="InterPro" id="IPR050631">
    <property type="entry name" value="PheA/TfdB_FAD_monoxygenase"/>
</dbReference>
<dbReference type="GO" id="GO:0008688">
    <property type="term" value="F:3-(3-hydroxyphenyl)propionate hydroxylase activity"/>
    <property type="evidence" value="ECO:0007669"/>
    <property type="project" value="TreeGrafter"/>
</dbReference>
<reference evidence="3 4" key="1">
    <citation type="submission" date="2010-10" db="EMBL/GenBank/DDBJ databases">
        <title>Complete sequence of Frankia sp. EuI1c.</title>
        <authorList>
            <consortium name="US DOE Joint Genome Institute"/>
            <person name="Lucas S."/>
            <person name="Copeland A."/>
            <person name="Lapidus A."/>
            <person name="Cheng J.-F."/>
            <person name="Bruce D."/>
            <person name="Goodwin L."/>
            <person name="Pitluck S."/>
            <person name="Chertkov O."/>
            <person name="Detter J.C."/>
            <person name="Han C."/>
            <person name="Tapia R."/>
            <person name="Land M."/>
            <person name="Hauser L."/>
            <person name="Jeffries C."/>
            <person name="Kyrpides N."/>
            <person name="Ivanova N."/>
            <person name="Mikhailova N."/>
            <person name="Beauchemin N."/>
            <person name="Sen A."/>
            <person name="Sur S.A."/>
            <person name="Gtari M."/>
            <person name="Wall L."/>
            <person name="Tisa L."/>
            <person name="Woyke T."/>
        </authorList>
    </citation>
    <scope>NUCLEOTIDE SEQUENCE [LARGE SCALE GENOMIC DNA]</scope>
    <source>
        <strain evidence="4">DSM 45817 / CECT 9037 / EuI1c</strain>
    </source>
</reference>
<dbReference type="SUPFAM" id="SSF51905">
    <property type="entry name" value="FAD/NAD(P)-binding domain"/>
    <property type="match status" value="1"/>
</dbReference>
<dbReference type="Proteomes" id="UP000002484">
    <property type="component" value="Chromosome"/>
</dbReference>
<dbReference type="AlphaFoldDB" id="E3J9I1"/>
<dbReference type="GO" id="GO:0071949">
    <property type="term" value="F:FAD binding"/>
    <property type="evidence" value="ECO:0007669"/>
    <property type="project" value="InterPro"/>
</dbReference>
<evidence type="ECO:0000313" key="4">
    <source>
        <dbReference type="Proteomes" id="UP000002484"/>
    </source>
</evidence>
<name>E3J9I1_PSEI1</name>
<dbReference type="RefSeq" id="WP_013426463.1">
    <property type="nucleotide sequence ID" value="NC_014666.1"/>
</dbReference>
<accession>E3J9I1</accession>
<dbReference type="Gene3D" id="3.50.50.60">
    <property type="entry name" value="FAD/NAD(P)-binding domain"/>
    <property type="match status" value="1"/>
</dbReference>
<dbReference type="Gene3D" id="3.30.70.2450">
    <property type="match status" value="1"/>
</dbReference>
<dbReference type="NCBIfam" id="NF004829">
    <property type="entry name" value="PRK06183.1-3"/>
    <property type="match status" value="1"/>
</dbReference>
<dbReference type="InterPro" id="IPR036188">
    <property type="entry name" value="FAD/NAD-bd_sf"/>
</dbReference>
<dbReference type="PANTHER" id="PTHR43476:SF3">
    <property type="entry name" value="FAD-BINDING MONOOXYGENASE"/>
    <property type="match status" value="1"/>
</dbReference>
<dbReference type="PRINTS" id="PR00420">
    <property type="entry name" value="RNGMNOXGNASE"/>
</dbReference>
<dbReference type="OrthoDB" id="8670884at2"/>
<keyword evidence="3" id="KW-0503">Monooxygenase</keyword>
<feature type="domain" description="FAD-binding" evidence="2">
    <location>
        <begin position="19"/>
        <end position="354"/>
    </location>
</feature>
<dbReference type="HOGENOM" id="CLU_009665_20_2_11"/>
<dbReference type="NCBIfam" id="NF004831">
    <property type="entry name" value="PRK06183.1-5"/>
    <property type="match status" value="1"/>
</dbReference>
<proteinExistence type="predicted"/>
<dbReference type="Pfam" id="PF01494">
    <property type="entry name" value="FAD_binding_3"/>
    <property type="match status" value="1"/>
</dbReference>
<evidence type="ECO:0000256" key="1">
    <source>
        <dbReference type="ARBA" id="ARBA00023002"/>
    </source>
</evidence>
<keyword evidence="4" id="KW-1185">Reference proteome</keyword>
<dbReference type="GO" id="GO:0019622">
    <property type="term" value="P:3-(3-hydroxy)phenylpropionate catabolic process"/>
    <property type="evidence" value="ECO:0007669"/>
    <property type="project" value="TreeGrafter"/>
</dbReference>
<dbReference type="KEGG" id="fri:FraEuI1c_5357"/>
<sequence>MSTQVGTTEPRSLPPDEAIDVAVVGAGPTGLMIANLLGLHGLRVRVIEAGPALIDFPRGVGMDDETLRTFQTAGLVERVLPHTIPHQLLVFVDAKQRDLARLAPPQADFGWPRRNGFVQPLADRVLLDGLARFDDVEIQFSSRVTDVAQDADGVSLTIETPDGEQTLRAAFAVGADGGSSATRKALGLGFEGTSSAANWFVIDVRNDPLGRPGAYVCCDPRRPYVSISIPHGIRRFEFMLKAGETEADAMTDEFLARLLEPIVPASAKVDIIRRRVYTHHSRLAEHFRSGRVFLIGDAAHLMPVWQGQGYNSGIRDALNLSWKIAMVHRGLAADHVLDTYESERHDHAKAMIDLSTRVGKAVSVTNRFGALARDLFFRSLSAIPKAKTYIVTMKFKPMPTMREGALTRVGSVSEPSPVGRLFIQPTVSTRAVPSTKLDDALGPWFALIAWNNDPRQILDDDARRRLARSGVRVVEARPATQLHWNAPAADGTTLDGTAPDDSVLVVGDLDGSLKRWFDAHPESVLLVRPDRIVGGASPAHAASEMVRAFDAAVGAPDPRPATVGGNAVAGNAVGGNA</sequence>
<dbReference type="InParanoid" id="E3J9I1"/>
<dbReference type="eggNOG" id="COG0654">
    <property type="taxonomic scope" value="Bacteria"/>
</dbReference>
<evidence type="ECO:0000259" key="2">
    <source>
        <dbReference type="Pfam" id="PF01494"/>
    </source>
</evidence>
<protein>
    <submittedName>
        <fullName evidence="3">Monooxygenase FAD-binding protein</fullName>
    </submittedName>
</protein>
<keyword evidence="1" id="KW-0560">Oxidoreductase</keyword>
<dbReference type="InterPro" id="IPR002938">
    <property type="entry name" value="FAD-bd"/>
</dbReference>